<evidence type="ECO:0000313" key="3">
    <source>
        <dbReference type="Proteomes" id="UP000612055"/>
    </source>
</evidence>
<sequence length="421" mass="42308">MHACQGLEAVAPRSAPPQAFKYATATDGTGAAADGVETGRAISAIPFGDVNVVTDVLTAALSQRRIDKPGGKGPSKQEQPPPGPAAGPPKPSPPSNGTSSPGQPPGAAAADANTTSAERRAAAARAYRQAALMRAEYDYWNGYLTPFYNHEYDMAYDTYDYYGPTADPDHEPPKLRTSPAGGGSQAAAGGAAAGGRASGATPALRTGAAAGGGGGRGAPGALTGANFTDAGDSYLYDPLDVLMATTLEYGRAGQYYYRFLGSYYTGPNIVPQTAKGSTRSTTATVRDDRASTAGSSQQQATGLNVATVVQSVSAAIRGVSQSLRQKDVLGEATFTGAPQQPTRTAGVVVGGLTFGRGYFFTAPSASSTQASTSASVGGGGGVTAGALGQVTGYGTGTKFSGARSQIGVVGAVENFDFDIAG</sequence>
<reference evidence="2" key="1">
    <citation type="journal article" date="2020" name="bioRxiv">
        <title>Comparative genomics of Chlamydomonas.</title>
        <authorList>
            <person name="Craig R.J."/>
            <person name="Hasan A.R."/>
            <person name="Ness R.W."/>
            <person name="Keightley P.D."/>
        </authorList>
    </citation>
    <scope>NUCLEOTIDE SEQUENCE</scope>
    <source>
        <strain evidence="2">CCAP 11/70</strain>
    </source>
</reference>
<dbReference type="OrthoDB" id="548256at2759"/>
<dbReference type="Proteomes" id="UP000612055">
    <property type="component" value="Unassembled WGS sequence"/>
</dbReference>
<name>A0A835Y955_9CHLO</name>
<feature type="compositionally biased region" description="Low complexity" evidence="1">
    <location>
        <begin position="95"/>
        <end position="116"/>
    </location>
</feature>
<organism evidence="2 3">
    <name type="scientific">Edaphochlamys debaryana</name>
    <dbReference type="NCBI Taxonomy" id="47281"/>
    <lineage>
        <taxon>Eukaryota</taxon>
        <taxon>Viridiplantae</taxon>
        <taxon>Chlorophyta</taxon>
        <taxon>core chlorophytes</taxon>
        <taxon>Chlorophyceae</taxon>
        <taxon>CS clade</taxon>
        <taxon>Chlamydomonadales</taxon>
        <taxon>Chlamydomonadales incertae sedis</taxon>
        <taxon>Edaphochlamys</taxon>
    </lineage>
</organism>
<feature type="region of interest" description="Disordered" evidence="1">
    <location>
        <begin position="164"/>
        <end position="201"/>
    </location>
</feature>
<evidence type="ECO:0000256" key="1">
    <source>
        <dbReference type="SAM" id="MobiDB-lite"/>
    </source>
</evidence>
<protein>
    <submittedName>
        <fullName evidence="2">Uncharacterized protein</fullName>
    </submittedName>
</protein>
<keyword evidence="3" id="KW-1185">Reference proteome</keyword>
<comment type="caution">
    <text evidence="2">The sequence shown here is derived from an EMBL/GenBank/DDBJ whole genome shotgun (WGS) entry which is preliminary data.</text>
</comment>
<feature type="compositionally biased region" description="Pro residues" evidence="1">
    <location>
        <begin position="79"/>
        <end position="94"/>
    </location>
</feature>
<feature type="region of interest" description="Disordered" evidence="1">
    <location>
        <begin position="63"/>
        <end position="117"/>
    </location>
</feature>
<evidence type="ECO:0000313" key="2">
    <source>
        <dbReference type="EMBL" id="KAG2498333.1"/>
    </source>
</evidence>
<feature type="compositionally biased region" description="Polar residues" evidence="1">
    <location>
        <begin position="274"/>
        <end position="284"/>
    </location>
</feature>
<gene>
    <name evidence="2" type="ORF">HYH03_003593</name>
</gene>
<proteinExistence type="predicted"/>
<dbReference type="EMBL" id="JAEHOE010000010">
    <property type="protein sequence ID" value="KAG2498333.1"/>
    <property type="molecule type" value="Genomic_DNA"/>
</dbReference>
<accession>A0A835Y955</accession>
<dbReference type="AlphaFoldDB" id="A0A835Y955"/>
<feature type="region of interest" description="Disordered" evidence="1">
    <location>
        <begin position="274"/>
        <end position="298"/>
    </location>
</feature>